<evidence type="ECO:0000313" key="3">
    <source>
        <dbReference type="EMBL" id="AGT07501.1"/>
    </source>
</evidence>
<dbReference type="AlphaFoldDB" id="S5YQF9"/>
<keyword evidence="4" id="KW-1185">Reference proteome</keyword>
<feature type="region of interest" description="Disordered" evidence="1">
    <location>
        <begin position="158"/>
        <end position="185"/>
    </location>
</feature>
<name>S5YQF9_PARAH</name>
<proteinExistence type="predicted"/>
<feature type="signal peptide" evidence="2">
    <location>
        <begin position="1"/>
        <end position="24"/>
    </location>
</feature>
<organism evidence="3 4">
    <name type="scientific">Paracoccus aminophilus JCM 7686</name>
    <dbReference type="NCBI Taxonomy" id="1367847"/>
    <lineage>
        <taxon>Bacteria</taxon>
        <taxon>Pseudomonadati</taxon>
        <taxon>Pseudomonadota</taxon>
        <taxon>Alphaproteobacteria</taxon>
        <taxon>Rhodobacterales</taxon>
        <taxon>Paracoccaceae</taxon>
        <taxon>Paracoccus</taxon>
    </lineage>
</organism>
<dbReference type="HOGENOM" id="CLU_1459983_0_0_5"/>
<dbReference type="PATRIC" id="fig|1367847.3.peg.332"/>
<evidence type="ECO:0000313" key="4">
    <source>
        <dbReference type="Proteomes" id="UP000015480"/>
    </source>
</evidence>
<dbReference type="STRING" id="1367847.JCM7686_0392"/>
<accession>S5YQF9</accession>
<evidence type="ECO:0000256" key="1">
    <source>
        <dbReference type="SAM" id="MobiDB-lite"/>
    </source>
</evidence>
<evidence type="ECO:0000256" key="2">
    <source>
        <dbReference type="SAM" id="SignalP"/>
    </source>
</evidence>
<protein>
    <submittedName>
        <fullName evidence="3">Uncharacterized protein</fullName>
    </submittedName>
</protein>
<dbReference type="KEGG" id="pami:JCM7686_0392"/>
<keyword evidence="2" id="KW-0732">Signal</keyword>
<dbReference type="OrthoDB" id="7666115at2"/>
<feature type="chain" id="PRO_5004535062" evidence="2">
    <location>
        <begin position="25"/>
        <end position="185"/>
    </location>
</feature>
<sequence length="185" mass="19344">MKLRTTLTVALTLTALTSAMPVFAETVAPKAVTAQTATAEAATTVQKTVKSAAQTSAQTTAKTAARQAVKPVQHHAATAKQAPHPRAHVGDVLKTADYTAIKDPSVYKLKTQAGWTYYRGNDQRIYRTDVKSGKVLAVLTPVKAPAKGESHKVAAKTTTHAKAAPQKAKLPVAPTKAATAPVVAD</sequence>
<dbReference type="RefSeq" id="WP_020949141.1">
    <property type="nucleotide sequence ID" value="NC_022041.1"/>
</dbReference>
<dbReference type="Proteomes" id="UP000015480">
    <property type="component" value="Chromosome"/>
</dbReference>
<gene>
    <name evidence="3" type="ORF">JCM7686_0392</name>
</gene>
<dbReference type="EMBL" id="CP006650">
    <property type="protein sequence ID" value="AGT07501.1"/>
    <property type="molecule type" value="Genomic_DNA"/>
</dbReference>
<reference evidence="3 4" key="1">
    <citation type="journal article" date="2014" name="BMC Genomics">
        <title>Architecture and functions of a multipartite genome of the methylotrophic bacterium Paracoccus aminophilus JCM 7686, containing primary and secondary chromids.</title>
        <authorList>
            <person name="Dziewit L."/>
            <person name="Czarnecki J."/>
            <person name="Wibberg D."/>
            <person name="Radlinska M."/>
            <person name="Mrozek P."/>
            <person name="Szymczak M."/>
            <person name="Schluter A."/>
            <person name="Puhler A."/>
            <person name="Bartosik D."/>
        </authorList>
    </citation>
    <scope>NUCLEOTIDE SEQUENCE [LARGE SCALE GENOMIC DNA]</scope>
    <source>
        <strain evidence="3">JCM 7686</strain>
    </source>
</reference>